<organism evidence="3">
    <name type="scientific">Strongyloides stercoralis</name>
    <name type="common">Threadworm</name>
    <dbReference type="NCBI Taxonomy" id="6248"/>
    <lineage>
        <taxon>Eukaryota</taxon>
        <taxon>Metazoa</taxon>
        <taxon>Ecdysozoa</taxon>
        <taxon>Nematoda</taxon>
        <taxon>Chromadorea</taxon>
        <taxon>Rhabditida</taxon>
        <taxon>Tylenchina</taxon>
        <taxon>Panagrolaimomorpha</taxon>
        <taxon>Strongyloidoidea</taxon>
        <taxon>Strongyloididae</taxon>
        <taxon>Strongyloides</taxon>
    </lineage>
</organism>
<feature type="signal peptide" evidence="1">
    <location>
        <begin position="1"/>
        <end position="24"/>
    </location>
</feature>
<dbReference type="AlphaFoldDB" id="A0A0K0E184"/>
<dbReference type="WBParaSite" id="SSTP_0000324800.1">
    <property type="protein sequence ID" value="SSTP_0000324800.1"/>
    <property type="gene ID" value="SSTP_0000324800"/>
</dbReference>
<evidence type="ECO:0000313" key="3">
    <source>
        <dbReference type="WBParaSite" id="SSTP_0000324800.1"/>
    </source>
</evidence>
<dbReference type="Proteomes" id="UP000035681">
    <property type="component" value="Unplaced"/>
</dbReference>
<protein>
    <submittedName>
        <fullName evidence="3 4">Uncharacterized protein</fullName>
    </submittedName>
</protein>
<dbReference type="STRING" id="6248.A0A0K0E184"/>
<evidence type="ECO:0000313" key="2">
    <source>
        <dbReference type="Proteomes" id="UP000035681"/>
    </source>
</evidence>
<accession>A0A0K0E184</accession>
<feature type="chain" id="PRO_5005327529" evidence="1">
    <location>
        <begin position="25"/>
        <end position="611"/>
    </location>
</feature>
<keyword evidence="1" id="KW-0732">Signal</keyword>
<sequence length="611" mass="67324">MVGKFFICYFLFLFFLLPIENVYSEGEEEKKDNTSKQTNQAIDRLAVNLAGAFVKTMFPEMERPSSHKAGTSVEEGITEPVIRRAPPSMMRGGSGSGGNDAILEAYKNIQQQYSSSPAGRAMDSLNSLSGSFPTTSSHISDMAGSIPSGLSPDMVASLMTPITENLSAGVGGAAAINALRKQKYLQDLQKHQHEINSYSQAQIEYLDAQRKYQQAMVNQQAGAALLMQQQQQAFLNKMKNKYAGLPIATPDPGVSQGEAASSLINNPFDEGKNGNHIEDTQTGGRVFDEAKDPVRQHAARTAAKSAFAEKHEDGTREVLANNKNLKKIFKQLYGIQIPEDGNMDSLSEGDKSTLRELKKYLVEKGASISSDKGVYDLMKNYKKESVGKSSNNNREEIVVDLLKSTNDDEEEDDGEEGEKICDACIPVQLTKIKGPWTEVFGNPSIIKKTFSTVLTLMEMKSLESGVVTSNLSPRTATCIGMEIGKTSKSTKKTKINMFFRDDGKSRGIHKMNGTIVIENNIIKSDMDIIENNYCLVKGGGLTLRNKYEYMILAETSGPNKCLTYHIFTRSVETFNTKFYDEVSDFMKDKVLLNGVRPVAPLPEAELCQLLD</sequence>
<keyword evidence="2" id="KW-1185">Reference proteome</keyword>
<reference evidence="3" key="1">
    <citation type="submission" date="2015-08" db="UniProtKB">
        <authorList>
            <consortium name="WormBaseParasite"/>
        </authorList>
    </citation>
    <scope>IDENTIFICATION</scope>
</reference>
<evidence type="ECO:0000256" key="1">
    <source>
        <dbReference type="SAM" id="SignalP"/>
    </source>
</evidence>
<dbReference type="WBParaSite" id="TCONS_00012198.p1">
    <property type="protein sequence ID" value="TCONS_00012198.p1"/>
    <property type="gene ID" value="XLOC_007667"/>
</dbReference>
<proteinExistence type="predicted"/>
<name>A0A0K0E184_STRER</name>
<evidence type="ECO:0000313" key="4">
    <source>
        <dbReference type="WBParaSite" id="TCONS_00012198.p1"/>
    </source>
</evidence>